<feature type="domain" description="U1-C C2H2-type zinc finger" evidence="4">
    <location>
        <begin position="5"/>
        <end position="38"/>
    </location>
</feature>
<dbReference type="PANTHER" id="PTHR16465">
    <property type="entry name" value="NUCLEASE-RELATED"/>
    <property type="match status" value="1"/>
</dbReference>
<keyword evidence="1" id="KW-0479">Metal-binding</keyword>
<sequence length="156" mass="17897">MPPHKYYCDYCDKQFYDTPASRKRHLKGISHQRAKKQWFDSFKGSYALSSLFGPPYLHYSPILPRQLVHFINRLFGVCRFRNHCNSFHPNWPLPVQFGVSAGEQVHSLTCLNSMDVAGNFSRPELAVASVLERNLPPSLCPPPEGGYHPPPWIDWG</sequence>
<dbReference type="InterPro" id="IPR013085">
    <property type="entry name" value="U1-CZ_Znf_C2H2"/>
</dbReference>
<organism evidence="5 6">
    <name type="scientific">Sphagnum troendelagicum</name>
    <dbReference type="NCBI Taxonomy" id="128251"/>
    <lineage>
        <taxon>Eukaryota</taxon>
        <taxon>Viridiplantae</taxon>
        <taxon>Streptophyta</taxon>
        <taxon>Embryophyta</taxon>
        <taxon>Bryophyta</taxon>
        <taxon>Sphagnophytina</taxon>
        <taxon>Sphagnopsida</taxon>
        <taxon>Sphagnales</taxon>
        <taxon>Sphagnaceae</taxon>
        <taxon>Sphagnum</taxon>
    </lineage>
</organism>
<dbReference type="Pfam" id="PF06220">
    <property type="entry name" value="zf-U1"/>
    <property type="match status" value="1"/>
</dbReference>
<evidence type="ECO:0000313" key="5">
    <source>
        <dbReference type="EMBL" id="CAK9220719.1"/>
    </source>
</evidence>
<evidence type="ECO:0000259" key="4">
    <source>
        <dbReference type="Pfam" id="PF06220"/>
    </source>
</evidence>
<dbReference type="SUPFAM" id="SSF57667">
    <property type="entry name" value="beta-beta-alpha zinc fingers"/>
    <property type="match status" value="1"/>
</dbReference>
<protein>
    <recommendedName>
        <fullName evidence="4">U1-C C2H2-type zinc finger domain-containing protein</fullName>
    </recommendedName>
</protein>
<dbReference type="PANTHER" id="PTHR16465:SF0">
    <property type="entry name" value="ZINC FINGER MATRIN-TYPE PROTEIN 5"/>
    <property type="match status" value="1"/>
</dbReference>
<name>A0ABP0UI75_9BRYO</name>
<keyword evidence="3" id="KW-0862">Zinc</keyword>
<dbReference type="Gene3D" id="3.30.160.60">
    <property type="entry name" value="Classic Zinc Finger"/>
    <property type="match status" value="1"/>
</dbReference>
<evidence type="ECO:0000313" key="6">
    <source>
        <dbReference type="Proteomes" id="UP001497512"/>
    </source>
</evidence>
<proteinExistence type="predicted"/>
<dbReference type="EMBL" id="OZ019895">
    <property type="protein sequence ID" value="CAK9220719.1"/>
    <property type="molecule type" value="Genomic_DNA"/>
</dbReference>
<reference evidence="5" key="1">
    <citation type="submission" date="2024-02" db="EMBL/GenBank/DDBJ databases">
        <authorList>
            <consortium name="ELIXIR-Norway"/>
            <consortium name="Elixir Norway"/>
        </authorList>
    </citation>
    <scope>NUCLEOTIDE SEQUENCE</scope>
</reference>
<accession>A0ABP0UI75</accession>
<dbReference type="InterPro" id="IPR036236">
    <property type="entry name" value="Znf_C2H2_sf"/>
</dbReference>
<gene>
    <name evidence="5" type="ORF">CSSPTR1EN2_LOCUS15597</name>
</gene>
<dbReference type="Proteomes" id="UP001497512">
    <property type="component" value="Chromosome 3"/>
</dbReference>
<evidence type="ECO:0000256" key="3">
    <source>
        <dbReference type="ARBA" id="ARBA00022833"/>
    </source>
</evidence>
<keyword evidence="6" id="KW-1185">Reference proteome</keyword>
<evidence type="ECO:0000256" key="2">
    <source>
        <dbReference type="ARBA" id="ARBA00022771"/>
    </source>
</evidence>
<evidence type="ECO:0000256" key="1">
    <source>
        <dbReference type="ARBA" id="ARBA00022723"/>
    </source>
</evidence>
<keyword evidence="2" id="KW-0863">Zinc-finger</keyword>